<sequence length="103" mass="11251">MKRVAFIIALGALVSLGVEASEGISPKGSIVHLQDRIEIAPEDLPQAIKDTIDEKSETKDLTISKAYQVTDEEGNVIYEVKFGTGEQSITKKYDAEGKILVEE</sequence>
<dbReference type="OrthoDB" id="826125at2"/>
<evidence type="ECO:0000313" key="3">
    <source>
        <dbReference type="Proteomes" id="UP000316614"/>
    </source>
</evidence>
<keyword evidence="1" id="KW-0732">Signal</keyword>
<name>A0A514CHX3_9BACT</name>
<accession>A0A514CHX3</accession>
<keyword evidence="3" id="KW-1185">Reference proteome</keyword>
<evidence type="ECO:0000313" key="2">
    <source>
        <dbReference type="EMBL" id="QDH79421.1"/>
    </source>
</evidence>
<dbReference type="AlphaFoldDB" id="A0A514CHX3"/>
<evidence type="ECO:0008006" key="4">
    <source>
        <dbReference type="Google" id="ProtNLM"/>
    </source>
</evidence>
<proteinExistence type="predicted"/>
<gene>
    <name evidence="2" type="ORF">FKX85_10395</name>
</gene>
<feature type="chain" id="PRO_5022105152" description="PepSY domain-containing protein" evidence="1">
    <location>
        <begin position="21"/>
        <end position="103"/>
    </location>
</feature>
<dbReference type="Proteomes" id="UP000316614">
    <property type="component" value="Chromosome"/>
</dbReference>
<organism evidence="2 3">
    <name type="scientific">Echinicola soli</name>
    <dbReference type="NCBI Taxonomy" id="2591634"/>
    <lineage>
        <taxon>Bacteria</taxon>
        <taxon>Pseudomonadati</taxon>
        <taxon>Bacteroidota</taxon>
        <taxon>Cytophagia</taxon>
        <taxon>Cytophagales</taxon>
        <taxon>Cyclobacteriaceae</taxon>
        <taxon>Echinicola</taxon>
    </lineage>
</organism>
<reference evidence="2 3" key="1">
    <citation type="submission" date="2019-06" db="EMBL/GenBank/DDBJ databases">
        <title>Echinicola alkalisoli sp. nov. isolated from saline soil.</title>
        <authorList>
            <person name="Sun J.-Q."/>
            <person name="Xu L."/>
        </authorList>
    </citation>
    <scope>NUCLEOTIDE SEQUENCE [LARGE SCALE GENOMIC DNA]</scope>
    <source>
        <strain evidence="2 3">LN3S3</strain>
    </source>
</reference>
<dbReference type="KEGG" id="echi:FKX85_10395"/>
<feature type="signal peptide" evidence="1">
    <location>
        <begin position="1"/>
        <end position="20"/>
    </location>
</feature>
<dbReference type="RefSeq" id="WP_141614665.1">
    <property type="nucleotide sequence ID" value="NZ_CP041253.1"/>
</dbReference>
<dbReference type="Gene3D" id="3.10.450.360">
    <property type="match status" value="1"/>
</dbReference>
<dbReference type="EMBL" id="CP041253">
    <property type="protein sequence ID" value="QDH79421.1"/>
    <property type="molecule type" value="Genomic_DNA"/>
</dbReference>
<protein>
    <recommendedName>
        <fullName evidence="4">PepSY domain-containing protein</fullName>
    </recommendedName>
</protein>
<evidence type="ECO:0000256" key="1">
    <source>
        <dbReference type="SAM" id="SignalP"/>
    </source>
</evidence>